<dbReference type="InterPro" id="IPR029787">
    <property type="entry name" value="Nucleotide_cyclase"/>
</dbReference>
<keyword evidence="5" id="KW-1185">Reference proteome</keyword>
<dbReference type="Pfam" id="PF01590">
    <property type="entry name" value="GAF"/>
    <property type="match status" value="1"/>
</dbReference>
<dbReference type="EC" id="2.7.7.65" evidence="1"/>
<dbReference type="GO" id="GO:0043709">
    <property type="term" value="P:cell adhesion involved in single-species biofilm formation"/>
    <property type="evidence" value="ECO:0007669"/>
    <property type="project" value="TreeGrafter"/>
</dbReference>
<dbReference type="Proteomes" id="UP000243359">
    <property type="component" value="Chromosome I"/>
</dbReference>
<dbReference type="SMART" id="SM00065">
    <property type="entry name" value="GAF"/>
    <property type="match status" value="1"/>
</dbReference>
<dbReference type="SMART" id="SM00267">
    <property type="entry name" value="GGDEF"/>
    <property type="match status" value="1"/>
</dbReference>
<dbReference type="OrthoDB" id="9812358at2"/>
<dbReference type="Pfam" id="PF00990">
    <property type="entry name" value="GGDEF"/>
    <property type="match status" value="1"/>
</dbReference>
<dbReference type="SUPFAM" id="SSF55073">
    <property type="entry name" value="Nucleotide cyclase"/>
    <property type="match status" value="1"/>
</dbReference>
<dbReference type="AlphaFoldDB" id="A0A1H1LMN7"/>
<feature type="domain" description="GGDEF" evidence="3">
    <location>
        <begin position="196"/>
        <end position="315"/>
    </location>
</feature>
<dbReference type="GO" id="GO:0005886">
    <property type="term" value="C:plasma membrane"/>
    <property type="evidence" value="ECO:0007669"/>
    <property type="project" value="TreeGrafter"/>
</dbReference>
<dbReference type="CDD" id="cd01949">
    <property type="entry name" value="GGDEF"/>
    <property type="match status" value="1"/>
</dbReference>
<sequence length="315" mass="34457">MDTLSSFSEFEASARAVIDFLRRRLGFDLWMVTRLEGEEGLVLLCEDHGYGVAPGTQFRWADSCCAQMVQGNGPHIAPDTAQVPAYAAAPLGRSLPIGAYIGMPLLRADGSLFGSLCAIDPRAQPAAIVGELPLLEQLADMLSTTLQLELRIAEEARRAERFQAEALTDAMTHLYNRGGWEQLLDAEEARCRRYGHSAVVLMIDLDELKRVNDSQGHAAGDALIVRTAHALRRAVREIDIVARLGGDEFGVIGVGCGVAGGDVLRARVEAELASDGIRASIGLALREARDGLREAWVRADQRMYQRKHVRFDRAH</sequence>
<dbReference type="PANTHER" id="PTHR45138:SF9">
    <property type="entry name" value="DIGUANYLATE CYCLASE DGCM-RELATED"/>
    <property type="match status" value="1"/>
</dbReference>
<accession>A0A1H1LMN7</accession>
<dbReference type="NCBIfam" id="TIGR00254">
    <property type="entry name" value="GGDEF"/>
    <property type="match status" value="1"/>
</dbReference>
<dbReference type="PANTHER" id="PTHR45138">
    <property type="entry name" value="REGULATORY COMPONENTS OF SENSORY TRANSDUCTION SYSTEM"/>
    <property type="match status" value="1"/>
</dbReference>
<comment type="catalytic activity">
    <reaction evidence="2">
        <text>2 GTP = 3',3'-c-di-GMP + 2 diphosphate</text>
        <dbReference type="Rhea" id="RHEA:24898"/>
        <dbReference type="ChEBI" id="CHEBI:33019"/>
        <dbReference type="ChEBI" id="CHEBI:37565"/>
        <dbReference type="ChEBI" id="CHEBI:58805"/>
        <dbReference type="EC" id="2.7.7.65"/>
    </reaction>
</comment>
<evidence type="ECO:0000259" key="3">
    <source>
        <dbReference type="PROSITE" id="PS50887"/>
    </source>
</evidence>
<dbReference type="InterPro" id="IPR043128">
    <property type="entry name" value="Rev_trsase/Diguanyl_cyclase"/>
</dbReference>
<evidence type="ECO:0000256" key="1">
    <source>
        <dbReference type="ARBA" id="ARBA00012528"/>
    </source>
</evidence>
<dbReference type="Gene3D" id="3.30.450.40">
    <property type="match status" value="1"/>
</dbReference>
<gene>
    <name evidence="4" type="ORF">SAMN05216221_0225</name>
</gene>
<evidence type="ECO:0000313" key="5">
    <source>
        <dbReference type="Proteomes" id="UP000243359"/>
    </source>
</evidence>
<evidence type="ECO:0000313" key="4">
    <source>
        <dbReference type="EMBL" id="SDR75793.1"/>
    </source>
</evidence>
<dbReference type="PROSITE" id="PS50887">
    <property type="entry name" value="GGDEF"/>
    <property type="match status" value="1"/>
</dbReference>
<dbReference type="EMBL" id="LT629751">
    <property type="protein sequence ID" value="SDR75793.1"/>
    <property type="molecule type" value="Genomic_DNA"/>
</dbReference>
<reference evidence="5" key="1">
    <citation type="submission" date="2016-10" db="EMBL/GenBank/DDBJ databases">
        <authorList>
            <person name="Varghese N."/>
            <person name="Submissions S."/>
        </authorList>
    </citation>
    <scope>NUCLEOTIDE SEQUENCE [LARGE SCALE GENOMIC DNA]</scope>
    <source>
        <strain evidence="5">KCTC 32247</strain>
    </source>
</reference>
<dbReference type="InterPro" id="IPR050469">
    <property type="entry name" value="Diguanylate_Cyclase"/>
</dbReference>
<protein>
    <recommendedName>
        <fullName evidence="1">diguanylate cyclase</fullName>
        <ecNumber evidence="1">2.7.7.65</ecNumber>
    </recommendedName>
</protein>
<dbReference type="Gene3D" id="3.30.70.270">
    <property type="match status" value="1"/>
</dbReference>
<dbReference type="STRING" id="1392877.SAMN05216221_0225"/>
<dbReference type="SUPFAM" id="SSF55781">
    <property type="entry name" value="GAF domain-like"/>
    <property type="match status" value="1"/>
</dbReference>
<organism evidence="4 5">
    <name type="scientific">Pseudomonas oryzae</name>
    <dbReference type="NCBI Taxonomy" id="1392877"/>
    <lineage>
        <taxon>Bacteria</taxon>
        <taxon>Pseudomonadati</taxon>
        <taxon>Pseudomonadota</taxon>
        <taxon>Gammaproteobacteria</taxon>
        <taxon>Pseudomonadales</taxon>
        <taxon>Pseudomonadaceae</taxon>
        <taxon>Pseudomonas</taxon>
    </lineage>
</organism>
<dbReference type="InterPro" id="IPR029016">
    <property type="entry name" value="GAF-like_dom_sf"/>
</dbReference>
<dbReference type="InterPro" id="IPR003018">
    <property type="entry name" value="GAF"/>
</dbReference>
<dbReference type="GO" id="GO:1902201">
    <property type="term" value="P:negative regulation of bacterial-type flagellum-dependent cell motility"/>
    <property type="evidence" value="ECO:0007669"/>
    <property type="project" value="TreeGrafter"/>
</dbReference>
<dbReference type="InterPro" id="IPR000160">
    <property type="entry name" value="GGDEF_dom"/>
</dbReference>
<proteinExistence type="predicted"/>
<dbReference type="GO" id="GO:0052621">
    <property type="term" value="F:diguanylate cyclase activity"/>
    <property type="evidence" value="ECO:0007669"/>
    <property type="project" value="UniProtKB-EC"/>
</dbReference>
<name>A0A1H1LMN7_9PSED</name>
<dbReference type="RefSeq" id="WP_090347220.1">
    <property type="nucleotide sequence ID" value="NZ_LT629751.1"/>
</dbReference>
<evidence type="ECO:0000256" key="2">
    <source>
        <dbReference type="ARBA" id="ARBA00034247"/>
    </source>
</evidence>